<feature type="domain" description="O-GlcNAc transferase C-terminal" evidence="9">
    <location>
        <begin position="482"/>
        <end position="667"/>
    </location>
</feature>
<comment type="caution">
    <text evidence="10">The sequence shown here is derived from an EMBL/GenBank/DDBJ whole genome shotgun (WGS) entry which is preliminary data.</text>
</comment>
<dbReference type="Gene3D" id="3.40.50.11380">
    <property type="match status" value="1"/>
</dbReference>
<dbReference type="EMBL" id="JAAGRN010000008">
    <property type="protein sequence ID" value="NDY83978.1"/>
    <property type="molecule type" value="Genomic_DNA"/>
</dbReference>
<sequence>MNASNPFSTPHAKLSVAQQLTLMFQQGLDLHQQGRLSEARSLYEAVLKKQPKHFDALHMLGVLCFQSGQLDRAATLIKKAIALVPDFAQAHNNLGNVLQDQRLFDAALVSYNKALALDPGFAEAHNNRGDLLQVLGRWDAALASYDRAIELDSSNAIALYNRGNALKAIARYDDAIASYDRAIELVSDYADAWHNRGHALAELRKFEQAVQSYDRALAYRDDIPELAGTRLNLKMHMCQWCDFDRELALLLDQVDAGKKVCPPFPFLALCDDGARQRKLAERWVRDRFPKKSPASPIPKRGKHEKIRLGYFSADYWNHPVAYLIAGVFDHHDRSRFEVHAFSSGPDTQDAMRKRLEQSFDHFHDVREKSAKDVVALARKLEIDIAIDLSGLTKGCRPDLFAARVAPIQINYLGYPGTMGADFIDYVIGDPILIPTEINQAKNGSPETQLPDSLSFYSEKIIFLPHSYQANDNKRPIANRTFNRAELNLPESGFVFCCFNSNYKILPATFDSWMTILKAVPDSVLWLLQGSDQTQSNLRHEALSRGVDPSRLVFAQNMPVELHLARQRAADLFLDTLPYNAHTTASDALWAGLPVLTIAGQSFASRVAASLLHAIDLPELVTTSASSFEALAIELAGNPEKLRGIRDKLAQNRLSSPLFNTGLFTHHLESAFESIHARRLAGQTVDHLRVNP</sequence>
<keyword evidence="7 8" id="KW-0802">TPR repeat</keyword>
<evidence type="ECO:0000313" key="10">
    <source>
        <dbReference type="EMBL" id="NDY83978.1"/>
    </source>
</evidence>
<organism evidence="10">
    <name type="scientific">Sheuella amnicola</name>
    <dbReference type="NCBI Taxonomy" id="2707330"/>
    <lineage>
        <taxon>Bacteria</taxon>
        <taxon>Pseudomonadati</taxon>
        <taxon>Pseudomonadota</taxon>
        <taxon>Betaproteobacteria</taxon>
        <taxon>Burkholderiales</taxon>
        <taxon>Alcaligenaceae</taxon>
        <taxon>Sheuella</taxon>
    </lineage>
</organism>
<protein>
    <recommendedName>
        <fullName evidence="3">protein O-GlcNAc transferase</fullName>
        <ecNumber evidence="3">2.4.1.255</ecNumber>
    </recommendedName>
</protein>
<evidence type="ECO:0000256" key="4">
    <source>
        <dbReference type="ARBA" id="ARBA00022676"/>
    </source>
</evidence>
<dbReference type="InterPro" id="IPR011990">
    <property type="entry name" value="TPR-like_helical_dom_sf"/>
</dbReference>
<dbReference type="Gene3D" id="3.40.50.2000">
    <property type="entry name" value="Glycogen Phosphorylase B"/>
    <property type="match status" value="1"/>
</dbReference>
<evidence type="ECO:0000256" key="3">
    <source>
        <dbReference type="ARBA" id="ARBA00011970"/>
    </source>
</evidence>
<evidence type="ECO:0000256" key="6">
    <source>
        <dbReference type="ARBA" id="ARBA00022737"/>
    </source>
</evidence>
<evidence type="ECO:0000256" key="8">
    <source>
        <dbReference type="PROSITE-ProRule" id="PRU00339"/>
    </source>
</evidence>
<dbReference type="PROSITE" id="PS50005">
    <property type="entry name" value="TPR"/>
    <property type="match status" value="5"/>
</dbReference>
<evidence type="ECO:0000256" key="5">
    <source>
        <dbReference type="ARBA" id="ARBA00022679"/>
    </source>
</evidence>
<dbReference type="InterPro" id="IPR019734">
    <property type="entry name" value="TPR_rpt"/>
</dbReference>
<dbReference type="RefSeq" id="WP_163655712.1">
    <property type="nucleotide sequence ID" value="NZ_JAAGRN010000008.1"/>
</dbReference>
<keyword evidence="4" id="KW-0328">Glycosyltransferase</keyword>
<name>A0A6B2R1L0_9BURK</name>
<gene>
    <name evidence="10" type="ORF">G3I67_12135</name>
</gene>
<dbReference type="SUPFAM" id="SSF48439">
    <property type="entry name" value="Protein prenylyltransferase"/>
    <property type="match status" value="1"/>
</dbReference>
<feature type="domain" description="O-GlcNAc transferase C-terminal" evidence="9">
    <location>
        <begin position="302"/>
        <end position="472"/>
    </location>
</feature>
<comment type="pathway">
    <text evidence="1">Protein modification; protein glycosylation.</text>
</comment>
<feature type="repeat" description="TPR" evidence="8">
    <location>
        <begin position="54"/>
        <end position="87"/>
    </location>
</feature>
<dbReference type="Gene3D" id="1.25.40.10">
    <property type="entry name" value="Tetratricopeptide repeat domain"/>
    <property type="match status" value="3"/>
</dbReference>
<dbReference type="GO" id="GO:0006493">
    <property type="term" value="P:protein O-linked glycosylation"/>
    <property type="evidence" value="ECO:0007669"/>
    <property type="project" value="TreeGrafter"/>
</dbReference>
<feature type="repeat" description="TPR" evidence="8">
    <location>
        <begin position="156"/>
        <end position="189"/>
    </location>
</feature>
<feature type="repeat" description="TPR" evidence="8">
    <location>
        <begin position="88"/>
        <end position="121"/>
    </location>
</feature>
<dbReference type="UniPathway" id="UPA00378"/>
<evidence type="ECO:0000256" key="7">
    <source>
        <dbReference type="ARBA" id="ARBA00022803"/>
    </source>
</evidence>
<evidence type="ECO:0000256" key="1">
    <source>
        <dbReference type="ARBA" id="ARBA00004922"/>
    </source>
</evidence>
<accession>A0A6B2R1L0</accession>
<dbReference type="SMART" id="SM00028">
    <property type="entry name" value="TPR"/>
    <property type="match status" value="6"/>
</dbReference>
<dbReference type="GO" id="GO:0097363">
    <property type="term" value="F:protein O-acetylglucosaminyltransferase activity"/>
    <property type="evidence" value="ECO:0007669"/>
    <property type="project" value="UniProtKB-EC"/>
</dbReference>
<dbReference type="PANTHER" id="PTHR44998">
    <property type="match status" value="1"/>
</dbReference>
<keyword evidence="5" id="KW-0808">Transferase</keyword>
<keyword evidence="6" id="KW-0677">Repeat</keyword>
<dbReference type="AlphaFoldDB" id="A0A6B2R1L0"/>
<proteinExistence type="inferred from homology"/>
<dbReference type="Pfam" id="PF13844">
    <property type="entry name" value="Glyco_transf_41"/>
    <property type="match status" value="2"/>
</dbReference>
<dbReference type="Pfam" id="PF14559">
    <property type="entry name" value="TPR_19"/>
    <property type="match status" value="1"/>
</dbReference>
<dbReference type="Pfam" id="PF13414">
    <property type="entry name" value="TPR_11"/>
    <property type="match status" value="3"/>
</dbReference>
<dbReference type="PANTHER" id="PTHR44998:SF1">
    <property type="entry name" value="UDP-N-ACETYLGLUCOSAMINE--PEPTIDE N-ACETYLGLUCOSAMINYLTRANSFERASE 110 KDA SUBUNIT"/>
    <property type="match status" value="1"/>
</dbReference>
<evidence type="ECO:0000259" key="9">
    <source>
        <dbReference type="Pfam" id="PF13844"/>
    </source>
</evidence>
<evidence type="ECO:0000256" key="2">
    <source>
        <dbReference type="ARBA" id="ARBA00005386"/>
    </source>
</evidence>
<feature type="repeat" description="TPR" evidence="8">
    <location>
        <begin position="122"/>
        <end position="155"/>
    </location>
</feature>
<feature type="repeat" description="TPR" evidence="8">
    <location>
        <begin position="190"/>
        <end position="223"/>
    </location>
</feature>
<dbReference type="EC" id="2.4.1.255" evidence="3"/>
<dbReference type="InterPro" id="IPR029489">
    <property type="entry name" value="OGT/SEC/SPY_C"/>
</dbReference>
<reference evidence="10" key="1">
    <citation type="submission" date="2020-02" db="EMBL/GenBank/DDBJ databases">
        <authorList>
            <person name="Chen W.-M."/>
        </authorList>
    </citation>
    <scope>NUCLEOTIDE SEQUENCE</scope>
    <source>
        <strain evidence="10">NBD-18</strain>
    </source>
</reference>
<comment type="similarity">
    <text evidence="2">Belongs to the glycosyltransferase 41 family. O-GlcNAc transferase subfamily.</text>
</comment>